<organism evidence="2 3">
    <name type="scientific">Elysia crispata</name>
    <name type="common">lettuce slug</name>
    <dbReference type="NCBI Taxonomy" id="231223"/>
    <lineage>
        <taxon>Eukaryota</taxon>
        <taxon>Metazoa</taxon>
        <taxon>Spiralia</taxon>
        <taxon>Lophotrochozoa</taxon>
        <taxon>Mollusca</taxon>
        <taxon>Gastropoda</taxon>
        <taxon>Heterobranchia</taxon>
        <taxon>Euthyneura</taxon>
        <taxon>Panpulmonata</taxon>
        <taxon>Sacoglossa</taxon>
        <taxon>Placobranchoidea</taxon>
        <taxon>Plakobranchidae</taxon>
        <taxon>Elysia</taxon>
    </lineage>
</organism>
<dbReference type="Proteomes" id="UP001283361">
    <property type="component" value="Unassembled WGS sequence"/>
</dbReference>
<proteinExistence type="predicted"/>
<feature type="region of interest" description="Disordered" evidence="1">
    <location>
        <begin position="12"/>
        <end position="51"/>
    </location>
</feature>
<gene>
    <name evidence="2" type="ORF">RRG08_026684</name>
</gene>
<accession>A0AAE1AZC0</accession>
<comment type="caution">
    <text evidence="2">The sequence shown here is derived from an EMBL/GenBank/DDBJ whole genome shotgun (WGS) entry which is preliminary data.</text>
</comment>
<protein>
    <submittedName>
        <fullName evidence="2">Uncharacterized protein</fullName>
    </submittedName>
</protein>
<dbReference type="EMBL" id="JAWDGP010000883">
    <property type="protein sequence ID" value="KAK3796429.1"/>
    <property type="molecule type" value="Genomic_DNA"/>
</dbReference>
<evidence type="ECO:0000313" key="2">
    <source>
        <dbReference type="EMBL" id="KAK3796429.1"/>
    </source>
</evidence>
<evidence type="ECO:0000313" key="3">
    <source>
        <dbReference type="Proteomes" id="UP001283361"/>
    </source>
</evidence>
<dbReference type="AlphaFoldDB" id="A0AAE1AZC0"/>
<sequence length="72" mass="7903">MTRGRELELLRTNISPPGTGELRVDEVAPQRSKLRTPEVVGSEPIAAGHEMGSETMYRSNVTGMIHPAAFLR</sequence>
<reference evidence="2" key="1">
    <citation type="journal article" date="2023" name="G3 (Bethesda)">
        <title>A reference genome for the long-term kleptoplast-retaining sea slug Elysia crispata morphotype clarki.</title>
        <authorList>
            <person name="Eastman K.E."/>
            <person name="Pendleton A.L."/>
            <person name="Shaikh M.A."/>
            <person name="Suttiyut T."/>
            <person name="Ogas R."/>
            <person name="Tomko P."/>
            <person name="Gavelis G."/>
            <person name="Widhalm J.R."/>
            <person name="Wisecaver J.H."/>
        </authorList>
    </citation>
    <scope>NUCLEOTIDE SEQUENCE</scope>
    <source>
        <strain evidence="2">ECLA1</strain>
    </source>
</reference>
<name>A0AAE1AZC0_9GAST</name>
<evidence type="ECO:0000256" key="1">
    <source>
        <dbReference type="SAM" id="MobiDB-lite"/>
    </source>
</evidence>
<keyword evidence="3" id="KW-1185">Reference proteome</keyword>